<dbReference type="Proteomes" id="UP000757103">
    <property type="component" value="Unassembled WGS sequence"/>
</dbReference>
<dbReference type="Gene3D" id="3.10.350.10">
    <property type="entry name" value="LysM domain"/>
    <property type="match status" value="2"/>
</dbReference>
<organism evidence="5 6">
    <name type="scientific">Barnesiella viscericola</name>
    <dbReference type="NCBI Taxonomy" id="397865"/>
    <lineage>
        <taxon>Bacteria</taxon>
        <taxon>Pseudomonadati</taxon>
        <taxon>Bacteroidota</taxon>
        <taxon>Bacteroidia</taxon>
        <taxon>Bacteroidales</taxon>
        <taxon>Barnesiellaceae</taxon>
        <taxon>Barnesiella</taxon>
    </lineage>
</organism>
<protein>
    <submittedName>
        <fullName evidence="5">LysM peptidoglycan-binding domain-containing protein</fullName>
    </submittedName>
</protein>
<dbReference type="SMART" id="SM00257">
    <property type="entry name" value="LysM"/>
    <property type="match status" value="2"/>
</dbReference>
<dbReference type="CDD" id="cd16894">
    <property type="entry name" value="MltD-like"/>
    <property type="match status" value="1"/>
</dbReference>
<dbReference type="PROSITE" id="PS00922">
    <property type="entry name" value="TRANSGLYCOSYLASE"/>
    <property type="match status" value="1"/>
</dbReference>
<evidence type="ECO:0000256" key="1">
    <source>
        <dbReference type="ARBA" id="ARBA00007734"/>
    </source>
</evidence>
<dbReference type="SUPFAM" id="SSF54106">
    <property type="entry name" value="LysM domain"/>
    <property type="match status" value="2"/>
</dbReference>
<evidence type="ECO:0000256" key="3">
    <source>
        <dbReference type="SAM" id="SignalP"/>
    </source>
</evidence>
<reference evidence="5" key="1">
    <citation type="journal article" date="2021" name="PeerJ">
        <title>Extensive microbial diversity within the chicken gut microbiome revealed by metagenomics and culture.</title>
        <authorList>
            <person name="Gilroy R."/>
            <person name="Ravi A."/>
            <person name="Getino M."/>
            <person name="Pursley I."/>
            <person name="Horton D.L."/>
            <person name="Alikhan N.F."/>
            <person name="Baker D."/>
            <person name="Gharbi K."/>
            <person name="Hall N."/>
            <person name="Watson M."/>
            <person name="Adriaenssens E.M."/>
            <person name="Foster-Nyarko E."/>
            <person name="Jarju S."/>
            <person name="Secka A."/>
            <person name="Antonio M."/>
            <person name="Oren A."/>
            <person name="Chaudhuri R.R."/>
            <person name="La Ragione R."/>
            <person name="Hildebrand F."/>
            <person name="Pallen M.J."/>
        </authorList>
    </citation>
    <scope>NUCLEOTIDE SEQUENCE</scope>
    <source>
        <strain evidence="5">CHK121-7720</strain>
    </source>
</reference>
<feature type="region of interest" description="Disordered" evidence="2">
    <location>
        <begin position="486"/>
        <end position="510"/>
    </location>
</feature>
<dbReference type="Pfam" id="PF01476">
    <property type="entry name" value="LysM"/>
    <property type="match status" value="2"/>
</dbReference>
<feature type="region of interest" description="Disordered" evidence="2">
    <location>
        <begin position="448"/>
        <end position="468"/>
    </location>
</feature>
<gene>
    <name evidence="5" type="ORF">K8U91_00805</name>
</gene>
<keyword evidence="3" id="KW-0732">Signal</keyword>
<dbReference type="AlphaFoldDB" id="A0A921MP56"/>
<comment type="similarity">
    <text evidence="1">Belongs to the transglycosylase Slt family.</text>
</comment>
<dbReference type="InterPro" id="IPR008258">
    <property type="entry name" value="Transglycosylase_SLT_dom_1"/>
</dbReference>
<dbReference type="InterPro" id="IPR018392">
    <property type="entry name" value="LysM"/>
</dbReference>
<evidence type="ECO:0000259" key="4">
    <source>
        <dbReference type="PROSITE" id="PS51782"/>
    </source>
</evidence>
<dbReference type="PANTHER" id="PTHR33734">
    <property type="entry name" value="LYSM DOMAIN-CONTAINING GPI-ANCHORED PROTEIN 2"/>
    <property type="match status" value="1"/>
</dbReference>
<dbReference type="RefSeq" id="WP_273305114.1">
    <property type="nucleotide sequence ID" value="NZ_DYUD01000006.1"/>
</dbReference>
<dbReference type="InterPro" id="IPR023346">
    <property type="entry name" value="Lysozyme-like_dom_sf"/>
</dbReference>
<feature type="chain" id="PRO_5038115294" evidence="3">
    <location>
        <begin position="21"/>
        <end position="510"/>
    </location>
</feature>
<sequence length="510" mass="57316">MKKRIWFILAGLGFSLGSFAQDAELDEELYVESDTAEVVMSDSLELALTDSIDSSVVYPESMEAGLNTLLTNWYMQQYAVVDDSCLETSVNIDYPDSVYMRKLAQLPTVIEMPYNSVVRRYIDMYVQKRRALVENLLGLGTYYMPIFEEALEREGLPLELKYLPIIESALRPDATSRAGAAGLWQFMVRTGKSMGLEVNSLVDERRDPIKSSAMAARYLKDLYAIYHDWALAIASYNCGPGNVSKAIRRSGGKTDYWEIYPYLPRETRGYVPAFIAVNYVMNYYSDHNICPVLTRRPLLTDTVQVNRRLHLKQVADVLQIPLEEIRSLNPQYRRDIIPGNASRPYALILPSQQVYAYIEAQDDIFAHDAELYAQRLTVEPAGIAPGTMVYHKVRKGETLSKIARKYGVSVSKLRAWNNLGKSSYLRIGQRLAVSSKGAVKKSSGTTVAASSKSKAKASSSSSKYHTVRKGESLWTISQKYKGVSAEDIRRENNLKGNSIRPGQRLKIPAA</sequence>
<feature type="domain" description="LysM" evidence="4">
    <location>
        <begin position="463"/>
        <end position="507"/>
    </location>
</feature>
<dbReference type="InterPro" id="IPR036779">
    <property type="entry name" value="LysM_dom_sf"/>
</dbReference>
<dbReference type="PROSITE" id="PS51782">
    <property type="entry name" value="LYSM"/>
    <property type="match status" value="2"/>
</dbReference>
<dbReference type="PANTHER" id="PTHR33734:SF22">
    <property type="entry name" value="MEMBRANE-BOUND LYTIC MUREIN TRANSGLYCOSYLASE D"/>
    <property type="match status" value="1"/>
</dbReference>
<dbReference type="EMBL" id="DYUD01000006">
    <property type="protein sequence ID" value="HJG88002.1"/>
    <property type="molecule type" value="Genomic_DNA"/>
</dbReference>
<evidence type="ECO:0000313" key="6">
    <source>
        <dbReference type="Proteomes" id="UP000757103"/>
    </source>
</evidence>
<dbReference type="GO" id="GO:0000270">
    <property type="term" value="P:peptidoglycan metabolic process"/>
    <property type="evidence" value="ECO:0007669"/>
    <property type="project" value="InterPro"/>
</dbReference>
<proteinExistence type="inferred from homology"/>
<feature type="signal peptide" evidence="3">
    <location>
        <begin position="1"/>
        <end position="20"/>
    </location>
</feature>
<reference evidence="5" key="2">
    <citation type="submission" date="2021-09" db="EMBL/GenBank/DDBJ databases">
        <authorList>
            <person name="Gilroy R."/>
        </authorList>
    </citation>
    <scope>NUCLEOTIDE SEQUENCE</scope>
    <source>
        <strain evidence="5">CHK121-7720</strain>
    </source>
</reference>
<evidence type="ECO:0000256" key="2">
    <source>
        <dbReference type="SAM" id="MobiDB-lite"/>
    </source>
</evidence>
<dbReference type="GO" id="GO:0008932">
    <property type="term" value="F:lytic endotransglycosylase activity"/>
    <property type="evidence" value="ECO:0007669"/>
    <property type="project" value="TreeGrafter"/>
</dbReference>
<dbReference type="Pfam" id="PF01464">
    <property type="entry name" value="SLT"/>
    <property type="match status" value="1"/>
</dbReference>
<dbReference type="GO" id="GO:0016020">
    <property type="term" value="C:membrane"/>
    <property type="evidence" value="ECO:0007669"/>
    <property type="project" value="InterPro"/>
</dbReference>
<dbReference type="CDD" id="cd00118">
    <property type="entry name" value="LysM"/>
    <property type="match status" value="2"/>
</dbReference>
<feature type="compositionally biased region" description="Low complexity" evidence="2">
    <location>
        <begin position="448"/>
        <end position="463"/>
    </location>
</feature>
<accession>A0A921MP56</accession>
<dbReference type="InterPro" id="IPR000189">
    <property type="entry name" value="Transglyc_AS"/>
</dbReference>
<comment type="caution">
    <text evidence="5">The sequence shown here is derived from an EMBL/GenBank/DDBJ whole genome shotgun (WGS) entry which is preliminary data.</text>
</comment>
<evidence type="ECO:0000313" key="5">
    <source>
        <dbReference type="EMBL" id="HJG88002.1"/>
    </source>
</evidence>
<dbReference type="Gene3D" id="1.10.530.10">
    <property type="match status" value="1"/>
</dbReference>
<dbReference type="SUPFAM" id="SSF53955">
    <property type="entry name" value="Lysozyme-like"/>
    <property type="match status" value="1"/>
</dbReference>
<feature type="domain" description="LysM" evidence="4">
    <location>
        <begin position="389"/>
        <end position="433"/>
    </location>
</feature>
<name>A0A921MP56_9BACT</name>